<feature type="compositionally biased region" description="Basic and acidic residues" evidence="2">
    <location>
        <begin position="1630"/>
        <end position="1639"/>
    </location>
</feature>
<feature type="region of interest" description="Disordered" evidence="2">
    <location>
        <begin position="2360"/>
        <end position="2394"/>
    </location>
</feature>
<feature type="region of interest" description="Disordered" evidence="2">
    <location>
        <begin position="232"/>
        <end position="261"/>
    </location>
</feature>
<feature type="compositionally biased region" description="Polar residues" evidence="2">
    <location>
        <begin position="2372"/>
        <end position="2385"/>
    </location>
</feature>
<protein>
    <submittedName>
        <fullName evidence="3">Uncharacterized protein</fullName>
    </submittedName>
</protein>
<feature type="region of interest" description="Disordered" evidence="2">
    <location>
        <begin position="2153"/>
        <end position="2197"/>
    </location>
</feature>
<feature type="compositionally biased region" description="Polar residues" evidence="2">
    <location>
        <begin position="2045"/>
        <end position="2058"/>
    </location>
</feature>
<feature type="compositionally biased region" description="Polar residues" evidence="2">
    <location>
        <begin position="2516"/>
        <end position="2526"/>
    </location>
</feature>
<feature type="compositionally biased region" description="Acidic residues" evidence="2">
    <location>
        <begin position="348"/>
        <end position="359"/>
    </location>
</feature>
<feature type="compositionally biased region" description="Basic and acidic residues" evidence="2">
    <location>
        <begin position="1271"/>
        <end position="1286"/>
    </location>
</feature>
<feature type="compositionally biased region" description="Low complexity" evidence="2">
    <location>
        <begin position="673"/>
        <end position="690"/>
    </location>
</feature>
<feature type="compositionally biased region" description="Basic and acidic residues" evidence="2">
    <location>
        <begin position="1292"/>
        <end position="1312"/>
    </location>
</feature>
<feature type="region of interest" description="Disordered" evidence="2">
    <location>
        <begin position="870"/>
        <end position="1353"/>
    </location>
</feature>
<feature type="compositionally biased region" description="Basic and acidic residues" evidence="2">
    <location>
        <begin position="518"/>
        <end position="534"/>
    </location>
</feature>
<feature type="compositionally biased region" description="Basic and acidic residues" evidence="2">
    <location>
        <begin position="474"/>
        <end position="487"/>
    </location>
</feature>
<gene>
    <name evidence="3" type="ORF">M9Y10_007507</name>
</gene>
<feature type="compositionally biased region" description="Basic and acidic residues" evidence="2">
    <location>
        <begin position="2059"/>
        <end position="2070"/>
    </location>
</feature>
<feature type="compositionally biased region" description="Basic and acidic residues" evidence="2">
    <location>
        <begin position="2166"/>
        <end position="2175"/>
    </location>
</feature>
<feature type="compositionally biased region" description="Polar residues" evidence="2">
    <location>
        <begin position="1078"/>
        <end position="1096"/>
    </location>
</feature>
<feature type="compositionally biased region" description="Polar residues" evidence="2">
    <location>
        <begin position="1438"/>
        <end position="1449"/>
    </location>
</feature>
<feature type="region of interest" description="Disordered" evidence="2">
    <location>
        <begin position="739"/>
        <end position="846"/>
    </location>
</feature>
<feature type="compositionally biased region" description="Basic and acidic residues" evidence="2">
    <location>
        <begin position="2185"/>
        <end position="2194"/>
    </location>
</feature>
<feature type="compositionally biased region" description="Low complexity" evidence="2">
    <location>
        <begin position="754"/>
        <end position="771"/>
    </location>
</feature>
<reference evidence="3 4" key="1">
    <citation type="submission" date="2024-04" db="EMBL/GenBank/DDBJ databases">
        <title>Tritrichomonas musculus Genome.</title>
        <authorList>
            <person name="Alves-Ferreira E."/>
            <person name="Grigg M."/>
            <person name="Lorenzi H."/>
            <person name="Galac M."/>
        </authorList>
    </citation>
    <scope>NUCLEOTIDE SEQUENCE [LARGE SCALE GENOMIC DNA]</scope>
    <source>
        <strain evidence="3 4">EAF2021</strain>
    </source>
</reference>
<feature type="compositionally biased region" description="Polar residues" evidence="2">
    <location>
        <begin position="936"/>
        <end position="949"/>
    </location>
</feature>
<feature type="compositionally biased region" description="Basic and acidic residues" evidence="2">
    <location>
        <begin position="365"/>
        <end position="374"/>
    </location>
</feature>
<dbReference type="EMBL" id="JAPFFF010000013">
    <property type="protein sequence ID" value="KAK8871766.1"/>
    <property type="molecule type" value="Genomic_DNA"/>
</dbReference>
<feature type="compositionally biased region" description="Polar residues" evidence="2">
    <location>
        <begin position="1233"/>
        <end position="1242"/>
    </location>
</feature>
<evidence type="ECO:0000313" key="4">
    <source>
        <dbReference type="Proteomes" id="UP001470230"/>
    </source>
</evidence>
<feature type="compositionally biased region" description="Low complexity" evidence="2">
    <location>
        <begin position="322"/>
        <end position="338"/>
    </location>
</feature>
<feature type="region of interest" description="Disordered" evidence="2">
    <location>
        <begin position="277"/>
        <end position="562"/>
    </location>
</feature>
<feature type="compositionally biased region" description="Basic and acidic residues" evidence="2">
    <location>
        <begin position="899"/>
        <end position="917"/>
    </location>
</feature>
<proteinExistence type="predicted"/>
<feature type="compositionally biased region" description="Polar residues" evidence="2">
    <location>
        <begin position="1256"/>
        <end position="1270"/>
    </location>
</feature>
<accession>A0ABR2J2I3</accession>
<evidence type="ECO:0000313" key="3">
    <source>
        <dbReference type="EMBL" id="KAK8871766.1"/>
    </source>
</evidence>
<feature type="compositionally biased region" description="Basic residues" evidence="2">
    <location>
        <begin position="286"/>
        <end position="304"/>
    </location>
</feature>
<feature type="compositionally biased region" description="Basic and acidic residues" evidence="2">
    <location>
        <begin position="1139"/>
        <end position="1155"/>
    </location>
</feature>
<feature type="region of interest" description="Disordered" evidence="2">
    <location>
        <begin position="2490"/>
        <end position="2582"/>
    </location>
</feature>
<feature type="compositionally biased region" description="Polar residues" evidence="2">
    <location>
        <begin position="1053"/>
        <end position="1064"/>
    </location>
</feature>
<feature type="compositionally biased region" description="Polar residues" evidence="2">
    <location>
        <begin position="508"/>
        <end position="517"/>
    </location>
</feature>
<feature type="compositionally biased region" description="Polar residues" evidence="2">
    <location>
        <begin position="1106"/>
        <end position="1128"/>
    </location>
</feature>
<feature type="compositionally biased region" description="Basic and acidic residues" evidence="2">
    <location>
        <begin position="1869"/>
        <end position="1882"/>
    </location>
</feature>
<comment type="caution">
    <text evidence="3">The sequence shown here is derived from an EMBL/GenBank/DDBJ whole genome shotgun (WGS) entry which is preliminary data.</text>
</comment>
<feature type="coiled-coil region" evidence="1">
    <location>
        <begin position="86"/>
        <end position="113"/>
    </location>
</feature>
<feature type="compositionally biased region" description="Polar residues" evidence="2">
    <location>
        <begin position="1010"/>
        <end position="1020"/>
    </location>
</feature>
<feature type="compositionally biased region" description="Basic and acidic residues" evidence="2">
    <location>
        <begin position="391"/>
        <end position="404"/>
    </location>
</feature>
<feature type="region of interest" description="Disordered" evidence="2">
    <location>
        <begin position="1629"/>
        <end position="1677"/>
    </location>
</feature>
<feature type="compositionally biased region" description="Basic and acidic residues" evidence="2">
    <location>
        <begin position="1319"/>
        <end position="1335"/>
    </location>
</feature>
<feature type="compositionally biased region" description="Basic and acidic residues" evidence="2">
    <location>
        <begin position="694"/>
        <end position="708"/>
    </location>
</feature>
<keyword evidence="4" id="KW-1185">Reference proteome</keyword>
<organism evidence="3 4">
    <name type="scientific">Tritrichomonas musculus</name>
    <dbReference type="NCBI Taxonomy" id="1915356"/>
    <lineage>
        <taxon>Eukaryota</taxon>
        <taxon>Metamonada</taxon>
        <taxon>Parabasalia</taxon>
        <taxon>Tritrichomonadida</taxon>
        <taxon>Tritrichomonadidae</taxon>
        <taxon>Tritrichomonas</taxon>
    </lineage>
</organism>
<feature type="compositionally biased region" description="Acidic residues" evidence="2">
    <location>
        <begin position="1385"/>
        <end position="1397"/>
    </location>
</feature>
<dbReference type="Proteomes" id="UP001470230">
    <property type="component" value="Unassembled WGS sequence"/>
</dbReference>
<feature type="region of interest" description="Disordered" evidence="2">
    <location>
        <begin position="1829"/>
        <end position="2136"/>
    </location>
</feature>
<feature type="compositionally biased region" description="Basic and acidic residues" evidence="2">
    <location>
        <begin position="2360"/>
        <end position="2370"/>
    </location>
</feature>
<feature type="compositionally biased region" description="Basic and acidic residues" evidence="2">
    <location>
        <begin position="435"/>
        <end position="463"/>
    </location>
</feature>
<keyword evidence="1" id="KW-0175">Coiled coil</keyword>
<feature type="compositionally biased region" description="Low complexity" evidence="2">
    <location>
        <begin position="464"/>
        <end position="473"/>
    </location>
</feature>
<feature type="compositionally biased region" description="Polar residues" evidence="2">
    <location>
        <begin position="1663"/>
        <end position="1677"/>
    </location>
</feature>
<feature type="region of interest" description="Disordered" evidence="2">
    <location>
        <begin position="1379"/>
        <end position="1399"/>
    </location>
</feature>
<feature type="compositionally biased region" description="Basic and acidic residues" evidence="2">
    <location>
        <begin position="2563"/>
        <end position="2582"/>
    </location>
</feature>
<feature type="region of interest" description="Disordered" evidence="2">
    <location>
        <begin position="1438"/>
        <end position="1484"/>
    </location>
</feature>
<feature type="compositionally biased region" description="Low complexity" evidence="2">
    <location>
        <begin position="1928"/>
        <end position="1955"/>
    </location>
</feature>
<feature type="compositionally biased region" description="Low complexity" evidence="2">
    <location>
        <begin position="2535"/>
        <end position="2546"/>
    </location>
</feature>
<feature type="compositionally biased region" description="Polar residues" evidence="2">
    <location>
        <begin position="1336"/>
        <end position="1349"/>
    </location>
</feature>
<evidence type="ECO:0000256" key="2">
    <source>
        <dbReference type="SAM" id="MobiDB-lite"/>
    </source>
</evidence>
<feature type="region of interest" description="Disordered" evidence="2">
    <location>
        <begin position="1497"/>
        <end position="1563"/>
    </location>
</feature>
<name>A0ABR2J2I3_9EUKA</name>
<feature type="region of interest" description="Disordered" evidence="2">
    <location>
        <begin position="660"/>
        <end position="721"/>
    </location>
</feature>
<feature type="compositionally biased region" description="Basic and acidic residues" evidence="2">
    <location>
        <begin position="2083"/>
        <end position="2104"/>
    </location>
</feature>
<feature type="compositionally biased region" description="Polar residues" evidence="2">
    <location>
        <begin position="2105"/>
        <end position="2115"/>
    </location>
</feature>
<sequence length="2582" mass="294404">MLKIKRYLYIKFENEKYQLTQNPELNYQQNKILKDAINDREIYFENVIDQYSHPTKTDLTATYNKKSPKNYHECENKARNSEKVSDESSIKEIEKLEQEIKDIQKSTNDLIRKFYESGKKNFDYQILLSLDSRLTTINRVFTNEAKNYISSNPQFISSSRLNKLQQEVEIKKELSSPSEELEATEYALKSFTEKLDYCVSIINQILLINKKRKNNLDKSGIAKNSLEKEGTIMRSTKSDKINNSEKNIKSEESNKLKQNKKDETAELLEKEEEALQAFDNASNQNKKQKQSKKKHSKKEGHAHKPILEDKANNTQIKNSDKNNSPQLQSNSPSNLQPPGKNHIREEASEYEYSESETDNVSEKVSLFEKSEKVEQNQPQVDTLHSPIVHPITKEEREDIDRIFESESETEYAQLVPEEQPNKYGNKKSSSNAQRPIDRKSSNNEKPKTKEKVALTKPPIDKPHTVTAKTVKTGGKTDIKCFEKARDESDSDSEYVLLDLKEQPGRSIQVISRQSGKSSKPENTKISKQNEKQDPQKQPARPQYLHSALPSKSRGESQAVNKQQSTEVLECILTLPEEEPKEQSEHVIECSESSCSEKLIVTEKFLLCNIQAQQNMNPEQSKNHEIMKPSTSKPCSLLTHTNNNQEKADIQHNEKVLDELESKPVTPEIHSENLNKPVNNGVSNNSVNPISTKSGSDEKLKPRQNEEMMKSQTSTLFSHPFLKQGKTDEQYYEKIQSGSEYTSEYILREPEEQTTKTTKTTKTNQPNQRNKTGNTMNTKISKANDKQDPQTQPIRSPYLHPSQPNKSRQESRTVNKQQSTEVLECILTLPEEEPKEQSEHAIECSESSCSEKLIVTEKFLLCNIQAQQNMNPEQASDTTEPLIPIKPKPKPITIQYQKENCTKKEIQLDDTKKPEQPENNKFTKPPKSKPITPVNIDISNDSVKPNSTKTSNDEKSKPRQNAEMMKTQTSTLFSHPFLKQGKTDEQYYEKIQSGSEYTSEYILREPEEQTTKPNKSLNAGNNKAPKDKEKLSPQKPPVRSPYLHPAHPNKSRQEPQAVNNQQSTEVLECVLTLPDEEIQQPNNTVNQDNSFKSNQPKEFTKSKPTETAESPKTSENTNHPPLTHHTANQGKVDMQCTSEHILKESEAQAKKSKQVENARISINPKKPADSRPLNDPTKSKQTENNEPPKPPVSIPYSYLAHPNKSRQKPFTNHSKKSTEEPSHIIAQQKEQTEKTGNLANNDSPKPLHRSPYIHSALPSNSRQESLTVNHQQSREVECVLSLPKEEESNQCDHPNKDQGKADMKYYEKVRDESECTSEYILKDPEEKARKSNKQEKSIPSNQSNQLQIKNIETPKSPVAAPYSLLVHPGNIVQQPNIANIQKSTDESEYETEYTEEQSDNLNTIEQQEAAISSDRSLYSSQSGIDMKCKAQYSLLSRPNKNRQQSFTMHDQANGGDEFERSAEYIVLKPEEPMSPDRWNKSESPEFASSSEKIFFSSQSNICNQPENIESPRSPIKSPYSLLFQPTKKRRQESSDEFGQSSEYILIKPEEPMSPDRWNRSDSPEFASSSEKLFYSSQSNIFNQPETPRSPIKSPFSLLIQPAKIRQQLLSVGNQQGTDESEQTSEFVLEGFDEKESEKPIVTRNLPVSNARTQRNTEPKEAENAEQSARTQYSLLSRPNKNRQLSFTMHDQANGGDEFERSAEYIVLKPEEPMSPDRWNKSESPEFASSSEKIFFSSQLNICNQPENIESPRSPIKAYSLVFQPSKSRQQQFTKNDQQSTEVLECILTLPEEEPKEQSEHVIECSESSCSEKLIVTEKFLLCNIQAQQNMNPEQSENHENTKPPTSKPIKPVNNGVSNNSVKPISTKSGSDVKLKPRQNEEMMKTQTSTLFSHPFLKQGKTDEQYYEKIQSGSEYTSEYILREPEEQATKTTKTTKSNQPNQPNQPNKTGNTTNTKISKANDKQDPQTQPIRSPYLHPSQPSKSRQESRTVNKQQSTEALECVLTFPEEEPEQPNNSANQENYKKTEKSALHNQANKLTKVESQKPPENNNCSPLTRPNKSQEKAGMKDYDGVLSGSEYTSEFILKEPEEQTSKPSETRNRKNSKEAVNNDQQKPSYRSPYLHPSHPNKCRQQTSKLNYQQSREVIECILSLLEEETKQPTSLSNKENSKKSEKLKPKTNQLNDPIRPKPTEKVEMQSNKRVLNGSEFIFKEPEEPTTKFNIPKNTENMKISRAREKLDPQKPAARSLYLHSALPSKSRGESQAVNKQQSTEVLECILTLPEEEPKEQSEHAIECSESSCSEKLIVTEKFLLCNIQAQQNMNPEQASDTTEPLIPIKPKAKPITIQYQKENCTKKEIQLDDPKKEAKKHEPQPNINNLVVSTPNNMNKKKPPPKKKPFISTYDPSIFYTSFKDVKKSTFKCTDPVPLTVSLKDIGLEGLDSCHLELQRNNSKIIVCVNDFAAKNREKIETFPNAEVVCKLIVYERKDKINSSKKKLEQTTTDSDNCAALNPKPPSLLDSTQKAQKTQAIKPKMLQKSMSKMNKSGSNIHDETQLNSSFYRSPRRHDGAKNQSDEKKDVWNTMK</sequence>
<feature type="compositionally biased region" description="Polar residues" evidence="2">
    <location>
        <begin position="1853"/>
        <end position="1868"/>
    </location>
</feature>
<evidence type="ECO:0000256" key="1">
    <source>
        <dbReference type="SAM" id="Coils"/>
    </source>
</evidence>